<dbReference type="GO" id="GO:0010333">
    <property type="term" value="F:terpene synthase activity"/>
    <property type="evidence" value="ECO:0007669"/>
    <property type="project" value="InterPro"/>
</dbReference>
<dbReference type="EMBL" id="LC436352">
    <property type="protein sequence ID" value="BBH51505.1"/>
    <property type="molecule type" value="Genomic_DNA"/>
</dbReference>
<dbReference type="GO" id="GO:0046872">
    <property type="term" value="F:metal ion binding"/>
    <property type="evidence" value="ECO:0007669"/>
    <property type="project" value="UniProtKB-KW"/>
</dbReference>
<organism evidence="7">
    <name type="scientific">Clitopilus sp</name>
    <dbReference type="NCBI Taxonomy" id="1967123"/>
    <lineage>
        <taxon>Eukaryota</taxon>
        <taxon>Fungi</taxon>
        <taxon>Dikarya</taxon>
        <taxon>Basidiomycota</taxon>
        <taxon>Agaricomycotina</taxon>
        <taxon>Agaricomycetes</taxon>
        <taxon>Agaricomycetidae</taxon>
        <taxon>Agaricales</taxon>
        <taxon>Tricholomatineae</taxon>
        <taxon>Entolomataceae</taxon>
        <taxon>Clitopilus</taxon>
    </lineage>
</organism>
<keyword evidence="3 6" id="KW-0479">Metal-binding</keyword>
<evidence type="ECO:0000256" key="4">
    <source>
        <dbReference type="ARBA" id="ARBA00022842"/>
    </source>
</evidence>
<dbReference type="InterPro" id="IPR034686">
    <property type="entry name" value="Terpene_cyclase-like_2"/>
</dbReference>
<dbReference type="EC" id="4.2.3.-" evidence="6"/>
<comment type="similarity">
    <text evidence="2 6">Belongs to the terpene synthase family.</text>
</comment>
<dbReference type="Gene3D" id="1.10.600.10">
    <property type="entry name" value="Farnesyl Diphosphate Synthase"/>
    <property type="match status" value="1"/>
</dbReference>
<reference evidence="7" key="1">
    <citation type="submission" date="2018-11" db="EMBL/GenBank/DDBJ databases">
        <title>Ascomycete Aspergillus oryzae is an efficient expression host for production of basidiomycete terpenes using genomic DNA sequences.</title>
        <authorList>
            <person name="Nagamine S."/>
            <person name="Kozaki T."/>
            <person name="Liu C."/>
            <person name="Nishishita J."/>
            <person name="Sogahata K."/>
            <person name="Sato Y."/>
            <person name="Minami A."/>
            <person name="Ozaki T."/>
            <person name="Wu J."/>
            <person name="Kawagishi H."/>
            <person name="Schmidt-Dannert C."/>
            <person name="Maruyama J."/>
            <person name="Oikawa H."/>
        </authorList>
    </citation>
    <scope>NUCLEOTIDE SEQUENCE</scope>
    <source>
        <strain evidence="7">CpSTS8</strain>
    </source>
</reference>
<protein>
    <recommendedName>
        <fullName evidence="6">Terpene synthase</fullName>
        <ecNumber evidence="6">4.2.3.-</ecNumber>
    </recommendedName>
</protein>
<sequence length="335" mass="38157">MSNTFIVLPNLEETVYSAFPDHGLNPHYDAVCPHSRAWIKSYSDPIFGPKMRDFMEKCDFELFAAYICPRASPEALRTSMDITDAEDSVTVKKAEAIVVRTLQDRSFDDGSWICRLVKEFLDLHVRKKAGPNVSRRFVGHFVDYVVRVSDEATQRERHEVLDIEAYVERRRESGAIRLTFDLIESGLHIDLPQYVHEDPAFIAGYNATMDLACWVNDVYSYNMEQAKGHEASNILTVLMKYEHLDLQAAVEYVAKHCEVLAAQFIEAHANLLARSDPNFSEDAARVLDALGDAVIGNDRWSFETERYFGKDYKAVKQSRIVKLAGRAEGKHALRN</sequence>
<name>A0A4P2VFW6_9AGAR</name>
<accession>A0A4P2VFW6</accession>
<dbReference type="InterPro" id="IPR008949">
    <property type="entry name" value="Isoprenoid_synthase_dom_sf"/>
</dbReference>
<evidence type="ECO:0000256" key="5">
    <source>
        <dbReference type="ARBA" id="ARBA00023239"/>
    </source>
</evidence>
<keyword evidence="4 6" id="KW-0460">Magnesium</keyword>
<dbReference type="AlphaFoldDB" id="A0A4P2VFW6"/>
<dbReference type="PANTHER" id="PTHR35201">
    <property type="entry name" value="TERPENE SYNTHASE"/>
    <property type="match status" value="1"/>
</dbReference>
<proteinExistence type="inferred from homology"/>
<evidence type="ECO:0000256" key="2">
    <source>
        <dbReference type="ARBA" id="ARBA00006333"/>
    </source>
</evidence>
<evidence type="ECO:0000313" key="7">
    <source>
        <dbReference type="EMBL" id="BBH51505.1"/>
    </source>
</evidence>
<keyword evidence="5 6" id="KW-0456">Lyase</keyword>
<dbReference type="PANTHER" id="PTHR35201:SF4">
    <property type="entry name" value="BETA-PINACENE SYNTHASE-RELATED"/>
    <property type="match status" value="1"/>
</dbReference>
<dbReference type="Pfam" id="PF19086">
    <property type="entry name" value="Terpene_syn_C_2"/>
    <property type="match status" value="1"/>
</dbReference>
<evidence type="ECO:0000256" key="1">
    <source>
        <dbReference type="ARBA" id="ARBA00001946"/>
    </source>
</evidence>
<dbReference type="GO" id="GO:0008299">
    <property type="term" value="P:isoprenoid biosynthetic process"/>
    <property type="evidence" value="ECO:0007669"/>
    <property type="project" value="UniProtKB-ARBA"/>
</dbReference>
<evidence type="ECO:0000256" key="6">
    <source>
        <dbReference type="RuleBase" id="RU366034"/>
    </source>
</evidence>
<dbReference type="SUPFAM" id="SSF48576">
    <property type="entry name" value="Terpenoid synthases"/>
    <property type="match status" value="1"/>
</dbReference>
<evidence type="ECO:0000256" key="3">
    <source>
        <dbReference type="ARBA" id="ARBA00022723"/>
    </source>
</evidence>
<comment type="cofactor">
    <cofactor evidence="1 6">
        <name>Mg(2+)</name>
        <dbReference type="ChEBI" id="CHEBI:18420"/>
    </cofactor>
</comment>